<proteinExistence type="predicted"/>
<evidence type="ECO:0000256" key="1">
    <source>
        <dbReference type="SAM" id="MobiDB-lite"/>
    </source>
</evidence>
<organism evidence="2 3">
    <name type="scientific">Escherichia coli</name>
    <dbReference type="NCBI Taxonomy" id="562"/>
    <lineage>
        <taxon>Bacteria</taxon>
        <taxon>Pseudomonadati</taxon>
        <taxon>Pseudomonadota</taxon>
        <taxon>Gammaproteobacteria</taxon>
        <taxon>Enterobacterales</taxon>
        <taxon>Enterobacteriaceae</taxon>
        <taxon>Escherichia</taxon>
    </lineage>
</organism>
<reference evidence="2 3" key="1">
    <citation type="submission" date="2018-06" db="EMBL/GenBank/DDBJ databases">
        <authorList>
            <consortium name="Pathogen Informatics"/>
            <person name="Doyle S."/>
        </authorList>
    </citation>
    <scope>NUCLEOTIDE SEQUENCE [LARGE SCALE GENOMIC DNA]</scope>
    <source>
        <strain evidence="2 3">NCTC11126</strain>
    </source>
</reference>
<protein>
    <submittedName>
        <fullName evidence="2">Basal-body rod modification protein flgD</fullName>
    </submittedName>
</protein>
<feature type="compositionally biased region" description="Polar residues" evidence="1">
    <location>
        <begin position="61"/>
        <end position="70"/>
    </location>
</feature>
<dbReference type="AlphaFoldDB" id="A0A2X1IZL5"/>
<sequence length="70" mass="6988">MSIAVTTTDPTNTGVSTTSSSSLTGSNAADLQSSFSDFAGGAAEKPGPDQSNGKQRADVATGTNQHGQRD</sequence>
<name>A0A2X1IZL5_ECOLX</name>
<feature type="region of interest" description="Disordered" evidence="1">
    <location>
        <begin position="1"/>
        <end position="70"/>
    </location>
</feature>
<accession>A0A2X1IZL5</accession>
<dbReference type="EMBL" id="UARS01000004">
    <property type="protein sequence ID" value="SPW39613.1"/>
    <property type="molecule type" value="Genomic_DNA"/>
</dbReference>
<feature type="compositionally biased region" description="Low complexity" evidence="1">
    <location>
        <begin position="11"/>
        <end position="27"/>
    </location>
</feature>
<evidence type="ECO:0000313" key="2">
    <source>
        <dbReference type="EMBL" id="SPW39613.1"/>
    </source>
</evidence>
<evidence type="ECO:0000313" key="3">
    <source>
        <dbReference type="Proteomes" id="UP000250561"/>
    </source>
</evidence>
<gene>
    <name evidence="2" type="primary">flgD_2</name>
    <name evidence="2" type="ORF">NCTC11126_00944</name>
</gene>
<dbReference type="Proteomes" id="UP000250561">
    <property type="component" value="Unassembled WGS sequence"/>
</dbReference>
<feature type="compositionally biased region" description="Polar residues" evidence="1">
    <location>
        <begin position="1"/>
        <end position="10"/>
    </location>
</feature>